<organism evidence="1 2">
    <name type="scientific">Providencia huashanensis</name>
    <dbReference type="NCBI Taxonomy" id="3037798"/>
    <lineage>
        <taxon>Bacteria</taxon>
        <taxon>Pseudomonadati</taxon>
        <taxon>Pseudomonadota</taxon>
        <taxon>Gammaproteobacteria</taxon>
        <taxon>Enterobacterales</taxon>
        <taxon>Morganellaceae</taxon>
        <taxon>Providencia</taxon>
    </lineage>
</organism>
<sequence>MPAKITIVITEKSKGNFEYTITGDRIAAMTKNEMEVAKLLVQGINGGMLNFQEIQHVSEWQTIYPTWSPWRVLG</sequence>
<reference evidence="1" key="1">
    <citation type="submission" date="2023-07" db="EMBL/GenBank/DDBJ databases">
        <authorList>
            <person name="Yang W."/>
            <person name="Chen J."/>
            <person name="Ji P."/>
            <person name="Hu F."/>
        </authorList>
    </citation>
    <scope>NUCLEOTIDE SEQUENCE</scope>
    <source>
        <strain evidence="1">CRE-138-0111</strain>
    </source>
</reference>
<comment type="caution">
    <text evidence="1">The sequence shown here is derived from an EMBL/GenBank/DDBJ whole genome shotgun (WGS) entry which is preliminary data.</text>
</comment>
<accession>A0ABT9ANX1</accession>
<proteinExistence type="predicted"/>
<dbReference type="EMBL" id="JAUQTG010000001">
    <property type="protein sequence ID" value="MDO7855562.1"/>
    <property type="molecule type" value="Genomic_DNA"/>
</dbReference>
<name>A0ABT9ANX1_9GAMM</name>
<gene>
    <name evidence="1" type="ORF">Q5E86_04050</name>
</gene>
<evidence type="ECO:0000313" key="2">
    <source>
        <dbReference type="Proteomes" id="UP001176478"/>
    </source>
</evidence>
<evidence type="ECO:0000313" key="1">
    <source>
        <dbReference type="EMBL" id="MDO7855562.1"/>
    </source>
</evidence>
<dbReference type="Proteomes" id="UP001176478">
    <property type="component" value="Unassembled WGS sequence"/>
</dbReference>
<keyword evidence="2" id="KW-1185">Reference proteome</keyword>
<protein>
    <submittedName>
        <fullName evidence="1">Uncharacterized protein</fullName>
    </submittedName>
</protein>
<reference evidence="1" key="2">
    <citation type="journal article" date="2024" name="Int. J. Antimicrob. Agents">
        <title>Identification of a novel Providencia species showing multi-drug-resistant in three patients with hospital-acquired infection.</title>
        <authorList>
            <person name="Yang W."/>
            <person name="Chen J."/>
            <person name="Yang F."/>
            <person name="Ji P."/>
            <person name="Shen S."/>
            <person name="Yin D."/>
            <person name="Hu F."/>
        </authorList>
    </citation>
    <scope>NUCLEOTIDE SEQUENCE</scope>
    <source>
        <strain evidence="1">CRE-138-0111</strain>
    </source>
</reference>